<evidence type="ECO:0000313" key="2">
    <source>
        <dbReference type="Proteomes" id="UP000238274"/>
    </source>
</evidence>
<name>A0A2S4UJI7_9BASI</name>
<dbReference type="OrthoDB" id="10281162at2759"/>
<protein>
    <submittedName>
        <fullName evidence="1">Uncharacterized protein</fullName>
    </submittedName>
</protein>
<organism evidence="1 2">
    <name type="scientific">Puccinia striiformis</name>
    <dbReference type="NCBI Taxonomy" id="27350"/>
    <lineage>
        <taxon>Eukaryota</taxon>
        <taxon>Fungi</taxon>
        <taxon>Dikarya</taxon>
        <taxon>Basidiomycota</taxon>
        <taxon>Pucciniomycotina</taxon>
        <taxon>Pucciniomycetes</taxon>
        <taxon>Pucciniales</taxon>
        <taxon>Pucciniaceae</taxon>
        <taxon>Puccinia</taxon>
    </lineage>
</organism>
<reference evidence="1 2" key="1">
    <citation type="submission" date="2017-12" db="EMBL/GenBank/DDBJ databases">
        <title>Gene loss provides genomic basis for host adaptation in cereal stripe rust fungi.</title>
        <authorList>
            <person name="Xia C."/>
        </authorList>
    </citation>
    <scope>NUCLEOTIDE SEQUENCE [LARGE SCALE GENOMIC DNA]</scope>
    <source>
        <strain evidence="1 2">93TX-2</strain>
    </source>
</reference>
<keyword evidence="2" id="KW-1185">Reference proteome</keyword>
<reference evidence="2" key="2">
    <citation type="journal article" date="2018" name="BMC Genomics">
        <title>Genomic insights into host adaptation between the wheat stripe rust pathogen (Puccinia striiformis f. sp. tritici) and the barley stripe rust pathogen (Puccinia striiformis f. sp. hordei).</title>
        <authorList>
            <person name="Xia C."/>
            <person name="Wang M."/>
            <person name="Yin C."/>
            <person name="Cornejo O.E."/>
            <person name="Hulbert S.H."/>
            <person name="Chen X."/>
        </authorList>
    </citation>
    <scope>NUCLEOTIDE SEQUENCE [LARGE SCALE GENOMIC DNA]</scope>
    <source>
        <strain evidence="2">93TX-2</strain>
    </source>
</reference>
<gene>
    <name evidence="1" type="ORF">PSHT_14652</name>
</gene>
<reference evidence="2" key="3">
    <citation type="journal article" date="2018" name="Mol. Plant Microbe Interact.">
        <title>Genome sequence resources for the wheat stripe rust pathogen (Puccinia striiformis f. sp. tritici) and the barley stripe rust pathogen (Puccinia striiformis f. sp. hordei).</title>
        <authorList>
            <person name="Xia C."/>
            <person name="Wang M."/>
            <person name="Yin C."/>
            <person name="Cornejo O.E."/>
            <person name="Hulbert S.H."/>
            <person name="Chen X."/>
        </authorList>
    </citation>
    <scope>NUCLEOTIDE SEQUENCE [LARGE SCALE GENOMIC DNA]</scope>
    <source>
        <strain evidence="2">93TX-2</strain>
    </source>
</reference>
<dbReference type="VEuPathDB" id="FungiDB:PSHT_14652"/>
<dbReference type="Proteomes" id="UP000238274">
    <property type="component" value="Unassembled WGS sequence"/>
</dbReference>
<dbReference type="VEuPathDB" id="FungiDB:PSTT_00817"/>
<dbReference type="AlphaFoldDB" id="A0A2S4UJI7"/>
<comment type="caution">
    <text evidence="1">The sequence shown here is derived from an EMBL/GenBank/DDBJ whole genome shotgun (WGS) entry which is preliminary data.</text>
</comment>
<sequence length="402" mass="43892">MAQLVHPTCNLSSLPEAKKNADRFEDFVPTAFRASSPTLHVTGFAPSNILINEIQHDFDIISLPMADIPNPIPSALLASSMRNEVDYDTGSGSRAAIDEHRIVDSLFKKAGAEGVVPPHGATSHVVPPHGAGPLSNNLSRNGNVVIPALSKIWGNAHIDELWVPDAIQEAFRRLIRESHPDATVLAVLERLETSVWIDTLTTNLITIPSDPQDAQPEYRYSFQVQREAWVQNALRSLPGSSELVLNQISPKYATLDGIMKNVQFDSELSKIASKIHRLAIYDSARLARDLAEPRQVSMLFKQSMFLLRARSITDKLVDMASPQASTSVQTKTAALALLHAAAHWSGKKSASRLSTDKSPMFELKDSAASALRHMFAAQGDDAVLPVHRVVFNDLPALAPITS</sequence>
<accession>A0A2S4UJI7</accession>
<evidence type="ECO:0000313" key="1">
    <source>
        <dbReference type="EMBL" id="POV97294.1"/>
    </source>
</evidence>
<proteinExistence type="predicted"/>
<dbReference type="EMBL" id="PKSM01000338">
    <property type="protein sequence ID" value="POV97294.1"/>
    <property type="molecule type" value="Genomic_DNA"/>
</dbReference>